<dbReference type="CDD" id="cd00568">
    <property type="entry name" value="TPP_enzymes"/>
    <property type="match status" value="1"/>
</dbReference>
<dbReference type="RefSeq" id="WP_137097193.1">
    <property type="nucleotide sequence ID" value="NZ_SWMS01000034.1"/>
</dbReference>
<dbReference type="CDD" id="cd07035">
    <property type="entry name" value="TPP_PYR_POX_like"/>
    <property type="match status" value="1"/>
</dbReference>
<keyword evidence="8" id="KW-1185">Reference proteome</keyword>
<name>A0ABY2RUA6_9PSEU</name>
<dbReference type="Gene3D" id="3.40.50.1220">
    <property type="entry name" value="TPP-binding domain"/>
    <property type="match status" value="1"/>
</dbReference>
<dbReference type="Pfam" id="PF02775">
    <property type="entry name" value="TPP_enzyme_C"/>
    <property type="match status" value="1"/>
</dbReference>
<feature type="domain" description="Thiamine pyrophosphate enzyme TPP-binding" evidence="5">
    <location>
        <begin position="388"/>
        <end position="532"/>
    </location>
</feature>
<dbReference type="InterPro" id="IPR029035">
    <property type="entry name" value="DHS-like_NAD/FAD-binding_dom"/>
</dbReference>
<dbReference type="InterPro" id="IPR012001">
    <property type="entry name" value="Thiamin_PyroP_enz_TPP-bd_dom"/>
</dbReference>
<dbReference type="SUPFAM" id="SSF52467">
    <property type="entry name" value="DHS-like NAD/FAD-binding domain"/>
    <property type="match status" value="1"/>
</dbReference>
<dbReference type="PANTHER" id="PTHR18968">
    <property type="entry name" value="THIAMINE PYROPHOSPHATE ENZYMES"/>
    <property type="match status" value="1"/>
</dbReference>
<sequence length="535" mass="57096">MPTARSGGQLVVDQLLAHGVTTAFGVPGESYLPVLDAMYDSTPPFTFVTCRHEAGAATMAEATGKLTGRPGICLVTRGPGVTHASVGVHNAAQDSSPMILFVGEPPNRARHRDTFQEVNLEQTFGDLAKWVVSIRDTERLPELISRAFRVATGGRPGPVVIGLPEDMLFGQAEAEKVVATTVARPRPSGEQIAAVAAMLAEAERPIAIVGGPGWSQGVADALKKFAEAWRLPVANAFRRQDAFDNASDCYVGDLGVQVNPGLAEQVTSADVVLAIGCRLDAITTAGYRLLKSPRPRQRLVHVHVGEEELGRVYQPELAIHADLQAFCEQLGTAEAPVAPRWADWAADARARYRDWVAIENQGDASRLAEFVRAVRAKLPADALIASGAGNYAVSVHRNSAFGSFPAQVAPTSGSMGYGLPAAIAAKVAFPERTSVAFAGDGCFLMSGNELATAVRYGLPVLVVVINNSMYGTIRAHQEKKYPGRVVGTSLVNPDFAQYARSFGCVGEVVDSLEELDVQLDRFLAGQRPTLLEFRV</sequence>
<evidence type="ECO:0000256" key="2">
    <source>
        <dbReference type="ARBA" id="ARBA00023052"/>
    </source>
</evidence>
<comment type="caution">
    <text evidence="7">The sequence shown here is derived from an EMBL/GenBank/DDBJ whole genome shotgun (WGS) entry which is preliminary data.</text>
</comment>
<dbReference type="NCBIfam" id="NF006052">
    <property type="entry name" value="PRK08199.1"/>
    <property type="match status" value="1"/>
</dbReference>
<evidence type="ECO:0000256" key="1">
    <source>
        <dbReference type="ARBA" id="ARBA00007812"/>
    </source>
</evidence>
<dbReference type="InterPro" id="IPR045229">
    <property type="entry name" value="TPP_enz"/>
</dbReference>
<organism evidence="7 8">
    <name type="scientific">Prauserella endophytica</name>
    <dbReference type="NCBI Taxonomy" id="1592324"/>
    <lineage>
        <taxon>Bacteria</taxon>
        <taxon>Bacillati</taxon>
        <taxon>Actinomycetota</taxon>
        <taxon>Actinomycetes</taxon>
        <taxon>Pseudonocardiales</taxon>
        <taxon>Pseudonocardiaceae</taxon>
        <taxon>Prauserella</taxon>
        <taxon>Prauserella coralliicola group</taxon>
    </lineage>
</organism>
<dbReference type="InterPro" id="IPR012000">
    <property type="entry name" value="Thiamin_PyroP_enz_cen_dom"/>
</dbReference>
<dbReference type="Pfam" id="PF00205">
    <property type="entry name" value="TPP_enzyme_M"/>
    <property type="match status" value="1"/>
</dbReference>
<dbReference type="InterPro" id="IPR000399">
    <property type="entry name" value="TPP-bd_CS"/>
</dbReference>
<dbReference type="Gene3D" id="3.40.50.970">
    <property type="match status" value="2"/>
</dbReference>
<accession>A0ABY2RUA6</accession>
<evidence type="ECO:0000313" key="7">
    <source>
        <dbReference type="EMBL" id="TKG60811.1"/>
    </source>
</evidence>
<dbReference type="InterPro" id="IPR011766">
    <property type="entry name" value="TPP_enzyme_TPP-bd"/>
</dbReference>
<comment type="similarity">
    <text evidence="1 3">Belongs to the TPP enzyme family.</text>
</comment>
<evidence type="ECO:0000259" key="6">
    <source>
        <dbReference type="Pfam" id="PF02776"/>
    </source>
</evidence>
<dbReference type="EMBL" id="SWMS01000034">
    <property type="protein sequence ID" value="TKG60811.1"/>
    <property type="molecule type" value="Genomic_DNA"/>
</dbReference>
<evidence type="ECO:0000259" key="4">
    <source>
        <dbReference type="Pfam" id="PF00205"/>
    </source>
</evidence>
<evidence type="ECO:0000259" key="5">
    <source>
        <dbReference type="Pfam" id="PF02775"/>
    </source>
</evidence>
<evidence type="ECO:0000313" key="8">
    <source>
        <dbReference type="Proteomes" id="UP000309992"/>
    </source>
</evidence>
<dbReference type="SUPFAM" id="SSF52518">
    <property type="entry name" value="Thiamin diphosphate-binding fold (THDP-binding)"/>
    <property type="match status" value="2"/>
</dbReference>
<proteinExistence type="inferred from homology"/>
<protein>
    <submittedName>
        <fullName evidence="7">Thiamine pyrophosphate-binding protein</fullName>
    </submittedName>
</protein>
<feature type="domain" description="Thiamine pyrophosphate enzyme central" evidence="4">
    <location>
        <begin position="192"/>
        <end position="330"/>
    </location>
</feature>
<reference evidence="7 8" key="1">
    <citation type="journal article" date="2015" name="Antonie Van Leeuwenhoek">
        <title>Prauserella endophytica sp. nov., an endophytic actinobacterium isolated from Tamarix taklamakanensis.</title>
        <authorList>
            <person name="Liu J.M."/>
            <person name="Habden X."/>
            <person name="Guo L."/>
            <person name="Tuo L."/>
            <person name="Jiang Z.K."/>
            <person name="Liu S.W."/>
            <person name="Liu X.F."/>
            <person name="Chen L."/>
            <person name="Li R.F."/>
            <person name="Zhang Y.Q."/>
            <person name="Sun C.H."/>
        </authorList>
    </citation>
    <scope>NUCLEOTIDE SEQUENCE [LARGE SCALE GENOMIC DNA]</scope>
    <source>
        <strain evidence="7 8">CGMCC 4.7182</strain>
    </source>
</reference>
<evidence type="ECO:0000256" key="3">
    <source>
        <dbReference type="RuleBase" id="RU362132"/>
    </source>
</evidence>
<dbReference type="Pfam" id="PF02776">
    <property type="entry name" value="TPP_enzyme_N"/>
    <property type="match status" value="1"/>
</dbReference>
<dbReference type="InterPro" id="IPR029061">
    <property type="entry name" value="THDP-binding"/>
</dbReference>
<dbReference type="PANTHER" id="PTHR18968:SF120">
    <property type="entry name" value="ACETOLACTATE SYNTHASE LARGE SUBUNIT"/>
    <property type="match status" value="1"/>
</dbReference>
<keyword evidence="2 3" id="KW-0786">Thiamine pyrophosphate</keyword>
<gene>
    <name evidence="7" type="ORF">FCN18_34795</name>
</gene>
<dbReference type="PROSITE" id="PS00187">
    <property type="entry name" value="TPP_ENZYMES"/>
    <property type="match status" value="1"/>
</dbReference>
<dbReference type="Proteomes" id="UP000309992">
    <property type="component" value="Unassembled WGS sequence"/>
</dbReference>
<feature type="domain" description="Thiamine pyrophosphate enzyme N-terminal TPP-binding" evidence="6">
    <location>
        <begin position="6"/>
        <end position="119"/>
    </location>
</feature>